<proteinExistence type="predicted"/>
<evidence type="ECO:0008006" key="5">
    <source>
        <dbReference type="Google" id="ProtNLM"/>
    </source>
</evidence>
<dbReference type="EMBL" id="CATQJL010000326">
    <property type="protein sequence ID" value="CAJ0609680.1"/>
    <property type="molecule type" value="Genomic_DNA"/>
</dbReference>
<keyword evidence="4" id="KW-1185">Reference proteome</keyword>
<feature type="region of interest" description="Disordered" evidence="2">
    <location>
        <begin position="117"/>
        <end position="245"/>
    </location>
</feature>
<dbReference type="PANTHER" id="PTHR24637">
    <property type="entry name" value="COLLAGEN"/>
    <property type="match status" value="1"/>
</dbReference>
<organism evidence="3 4">
    <name type="scientific">Cylicocyclus nassatus</name>
    <name type="common">Nematode worm</name>
    <dbReference type="NCBI Taxonomy" id="53992"/>
    <lineage>
        <taxon>Eukaryota</taxon>
        <taxon>Metazoa</taxon>
        <taxon>Ecdysozoa</taxon>
        <taxon>Nematoda</taxon>
        <taxon>Chromadorea</taxon>
        <taxon>Rhabditida</taxon>
        <taxon>Rhabditina</taxon>
        <taxon>Rhabditomorpha</taxon>
        <taxon>Strongyloidea</taxon>
        <taxon>Strongylidae</taxon>
        <taxon>Cylicocyclus</taxon>
    </lineage>
</organism>
<dbReference type="Proteomes" id="UP001176961">
    <property type="component" value="Unassembled WGS sequence"/>
</dbReference>
<dbReference type="PANTHER" id="PTHR24637:SF259">
    <property type="entry name" value="NEMATODE CUTICLE COLLAGEN N-TERMINAL DOMAIN-CONTAINING PROTEIN"/>
    <property type="match status" value="1"/>
</dbReference>
<dbReference type="Pfam" id="PF01391">
    <property type="entry name" value="Collagen"/>
    <property type="match status" value="1"/>
</dbReference>
<dbReference type="AlphaFoldDB" id="A0AA36MGX2"/>
<gene>
    <name evidence="3" type="ORF">CYNAS_LOCUS21663</name>
</gene>
<evidence type="ECO:0000313" key="3">
    <source>
        <dbReference type="EMBL" id="CAJ0609680.1"/>
    </source>
</evidence>
<feature type="compositionally biased region" description="Low complexity" evidence="2">
    <location>
        <begin position="190"/>
        <end position="201"/>
    </location>
</feature>
<comment type="caution">
    <text evidence="3">The sequence shown here is derived from an EMBL/GenBank/DDBJ whole genome shotgun (WGS) entry which is preliminary data.</text>
</comment>
<name>A0AA36MGX2_CYLNA</name>
<evidence type="ECO:0000256" key="1">
    <source>
        <dbReference type="ARBA" id="ARBA00022737"/>
    </source>
</evidence>
<keyword evidence="1" id="KW-0677">Repeat</keyword>
<accession>A0AA36MGX2</accession>
<evidence type="ECO:0000313" key="4">
    <source>
        <dbReference type="Proteomes" id="UP001176961"/>
    </source>
</evidence>
<protein>
    <recommendedName>
        <fullName evidence="5">Collagen triple helix repeat protein</fullName>
    </recommendedName>
</protein>
<evidence type="ECO:0000256" key="2">
    <source>
        <dbReference type="SAM" id="MobiDB-lite"/>
    </source>
</evidence>
<dbReference type="InterPro" id="IPR008160">
    <property type="entry name" value="Collagen"/>
</dbReference>
<sequence length="261" mass="26783">MRKGTESLHLTPIETITNTTNGTQKSGQPFIAYSPERFAVAVVQFASTPTALVSSTSDNHGERQAAKRSREGAGLWFWRIAAPGERGPRGQDNFKSYPAVDCSVRDIGCIRCPAGSPGFPGPPGKEGLKGPPGLPGNPGYTPKRGAPGPPGPSGNQGRPGSKGDPGNRGLPGRNGVIPVRSRGGKGPRGNPGKQGKPGKPGVRAQDGLPGAMGPTGKPGYGGERGKPGQPGLRGAVGPPGRDAAYCTCPKRTLLFLKNSKT</sequence>
<reference evidence="3" key="1">
    <citation type="submission" date="2023-07" db="EMBL/GenBank/DDBJ databases">
        <authorList>
            <consortium name="CYATHOMIX"/>
        </authorList>
    </citation>
    <scope>NUCLEOTIDE SEQUENCE</scope>
    <source>
        <strain evidence="3">N/A</strain>
    </source>
</reference>